<dbReference type="Proteomes" id="UP001218188">
    <property type="component" value="Unassembled WGS sequence"/>
</dbReference>
<dbReference type="SUPFAM" id="SSF88723">
    <property type="entry name" value="PIN domain-like"/>
    <property type="match status" value="1"/>
</dbReference>
<reference evidence="2" key="1">
    <citation type="submission" date="2023-03" db="EMBL/GenBank/DDBJ databases">
        <title>Massive genome expansion in bonnet fungi (Mycena s.s.) driven by repeated elements and novel gene families across ecological guilds.</title>
        <authorList>
            <consortium name="Lawrence Berkeley National Laboratory"/>
            <person name="Harder C.B."/>
            <person name="Miyauchi S."/>
            <person name="Viragh M."/>
            <person name="Kuo A."/>
            <person name="Thoen E."/>
            <person name="Andreopoulos B."/>
            <person name="Lu D."/>
            <person name="Skrede I."/>
            <person name="Drula E."/>
            <person name="Henrissat B."/>
            <person name="Morin E."/>
            <person name="Kohler A."/>
            <person name="Barry K."/>
            <person name="LaButti K."/>
            <person name="Morin E."/>
            <person name="Salamov A."/>
            <person name="Lipzen A."/>
            <person name="Mereny Z."/>
            <person name="Hegedus B."/>
            <person name="Baldrian P."/>
            <person name="Stursova M."/>
            <person name="Weitz H."/>
            <person name="Taylor A."/>
            <person name="Grigoriev I.V."/>
            <person name="Nagy L.G."/>
            <person name="Martin F."/>
            <person name="Kauserud H."/>
        </authorList>
    </citation>
    <scope>NUCLEOTIDE SEQUENCE</scope>
    <source>
        <strain evidence="2">CBHHK200</strain>
    </source>
</reference>
<dbReference type="SMART" id="SM00484">
    <property type="entry name" value="XPGI"/>
    <property type="match status" value="1"/>
</dbReference>
<dbReference type="EMBL" id="JARJCM010000003">
    <property type="protein sequence ID" value="KAJ7046155.1"/>
    <property type="molecule type" value="Genomic_DNA"/>
</dbReference>
<dbReference type="EMBL" id="JARJCM010000039">
    <property type="protein sequence ID" value="KAJ7037153.1"/>
    <property type="molecule type" value="Genomic_DNA"/>
</dbReference>
<dbReference type="CDD" id="cd09870">
    <property type="entry name" value="PIN_YEN1"/>
    <property type="match status" value="1"/>
</dbReference>
<dbReference type="GO" id="GO:0006281">
    <property type="term" value="P:DNA repair"/>
    <property type="evidence" value="ECO:0007669"/>
    <property type="project" value="UniProtKB-ARBA"/>
</dbReference>
<organism evidence="2 4">
    <name type="scientific">Mycena alexandri</name>
    <dbReference type="NCBI Taxonomy" id="1745969"/>
    <lineage>
        <taxon>Eukaryota</taxon>
        <taxon>Fungi</taxon>
        <taxon>Dikarya</taxon>
        <taxon>Basidiomycota</taxon>
        <taxon>Agaricomycotina</taxon>
        <taxon>Agaricomycetes</taxon>
        <taxon>Agaricomycetidae</taxon>
        <taxon>Agaricales</taxon>
        <taxon>Marasmiineae</taxon>
        <taxon>Mycenaceae</taxon>
        <taxon>Mycena</taxon>
    </lineage>
</organism>
<evidence type="ECO:0000259" key="1">
    <source>
        <dbReference type="SMART" id="SM00484"/>
    </source>
</evidence>
<dbReference type="InterPro" id="IPR006084">
    <property type="entry name" value="XPG/Rad2"/>
</dbReference>
<proteinExistence type="predicted"/>
<feature type="domain" description="XPG-I" evidence="1">
    <location>
        <begin position="142"/>
        <end position="213"/>
    </location>
</feature>
<dbReference type="GO" id="GO:0017108">
    <property type="term" value="F:5'-flap endonuclease activity"/>
    <property type="evidence" value="ECO:0007669"/>
    <property type="project" value="TreeGrafter"/>
</dbReference>
<dbReference type="PRINTS" id="PR00853">
    <property type="entry name" value="XPGRADSUPER"/>
</dbReference>
<evidence type="ECO:0000313" key="2">
    <source>
        <dbReference type="EMBL" id="KAJ7037153.1"/>
    </source>
</evidence>
<protein>
    <submittedName>
        <fullName evidence="2">PIN domain-like protein</fullName>
    </submittedName>
</protein>
<dbReference type="InterPro" id="IPR029060">
    <property type="entry name" value="PIN-like_dom_sf"/>
</dbReference>
<dbReference type="PANTHER" id="PTHR11081:SF75">
    <property type="entry name" value="ENDONUCLEASE, PUTATIVE (AFU_ORTHOLOGUE AFUA_3G13260)-RELATED"/>
    <property type="match status" value="1"/>
</dbReference>
<dbReference type="PANTHER" id="PTHR11081">
    <property type="entry name" value="FLAP ENDONUCLEASE FAMILY MEMBER"/>
    <property type="match status" value="1"/>
</dbReference>
<dbReference type="InterPro" id="IPR006086">
    <property type="entry name" value="XPG-I_dom"/>
</dbReference>
<dbReference type="AlphaFoldDB" id="A0AAD6T0H5"/>
<gene>
    <name evidence="3" type="ORF">C8F04DRAFT_939183</name>
    <name evidence="2" type="ORF">C8F04DRAFT_953107</name>
</gene>
<dbReference type="Gene3D" id="3.40.50.1010">
    <property type="entry name" value="5'-nuclease"/>
    <property type="match status" value="2"/>
</dbReference>
<keyword evidence="4" id="KW-1185">Reference proteome</keyword>
<evidence type="ECO:0000313" key="3">
    <source>
        <dbReference type="EMBL" id="KAJ7046155.1"/>
    </source>
</evidence>
<name>A0AAD6T0H5_9AGAR</name>
<comment type="caution">
    <text evidence="2">The sequence shown here is derived from an EMBL/GenBank/DDBJ whole genome shotgun (WGS) entry which is preliminary data.</text>
</comment>
<dbReference type="Pfam" id="PF00867">
    <property type="entry name" value="XPG_I"/>
    <property type="match status" value="1"/>
</dbReference>
<sequence length="393" mass="42885">MGSPKLWEVSRLFLGWSKTQQILFRTQILEPAATKKSLLHLATTEGFQTDLRRQRTFIVGVDISIKIEAVVAALKAAGVYYPGNGGQKLVLDRFFHYFCNLCRTPTTPVFFFDGPDRPAVKRGTRVIHRSTPLVEHLKTMITSFGFYFYEAPGEAEAELAHLNANGIIDGILTEDSDAFIFGARCVIRTLGILSDLFARPSVENESVVYTLDAIASTEGVGLDQDGIFLCALILGGDYGGGLAGAGPTIARALAAHGLGHSLAHILRTSHGPALNQHLASWRQDVREELETNSSRQLDKRQPNLANNIPDDFPDVTVAQLYLSPLTSASARFTGRPPDANSWKPTSPNIAELTQFCSTQFGWTGGDLLKKFNATLWPGIAFKLISSVGDILSH</sequence>
<accession>A0AAD6T0H5</accession>
<dbReference type="SUPFAM" id="SSF47807">
    <property type="entry name" value="5' to 3' exonuclease, C-terminal subdomain"/>
    <property type="match status" value="1"/>
</dbReference>
<dbReference type="InterPro" id="IPR036279">
    <property type="entry name" value="5-3_exonuclease_C_sf"/>
</dbReference>
<evidence type="ECO:0000313" key="4">
    <source>
        <dbReference type="Proteomes" id="UP001218188"/>
    </source>
</evidence>